<dbReference type="PROSITE" id="PS50042">
    <property type="entry name" value="CNMP_BINDING_3"/>
    <property type="match status" value="1"/>
</dbReference>
<dbReference type="SMART" id="SM00419">
    <property type="entry name" value="HTH_CRP"/>
    <property type="match status" value="1"/>
</dbReference>
<dbReference type="PROSITE" id="PS51063">
    <property type="entry name" value="HTH_CRP_2"/>
    <property type="match status" value="1"/>
</dbReference>
<evidence type="ECO:0000313" key="6">
    <source>
        <dbReference type="EMBL" id="MBG6092859.1"/>
    </source>
</evidence>
<dbReference type="GO" id="GO:0005829">
    <property type="term" value="C:cytosol"/>
    <property type="evidence" value="ECO:0007669"/>
    <property type="project" value="TreeGrafter"/>
</dbReference>
<keyword evidence="7" id="KW-1185">Reference proteome</keyword>
<evidence type="ECO:0000256" key="3">
    <source>
        <dbReference type="ARBA" id="ARBA00023163"/>
    </source>
</evidence>
<dbReference type="InterPro" id="IPR050397">
    <property type="entry name" value="Env_Response_Regulators"/>
</dbReference>
<evidence type="ECO:0000256" key="1">
    <source>
        <dbReference type="ARBA" id="ARBA00023015"/>
    </source>
</evidence>
<dbReference type="Proteomes" id="UP000614047">
    <property type="component" value="Unassembled WGS sequence"/>
</dbReference>
<dbReference type="SUPFAM" id="SSF51206">
    <property type="entry name" value="cAMP-binding domain-like"/>
    <property type="match status" value="1"/>
</dbReference>
<evidence type="ECO:0000259" key="5">
    <source>
        <dbReference type="PROSITE" id="PS51063"/>
    </source>
</evidence>
<dbReference type="Pfam" id="PF00027">
    <property type="entry name" value="cNMP_binding"/>
    <property type="match status" value="1"/>
</dbReference>
<dbReference type="GO" id="GO:0003677">
    <property type="term" value="F:DNA binding"/>
    <property type="evidence" value="ECO:0007669"/>
    <property type="project" value="UniProtKB-KW"/>
</dbReference>
<dbReference type="SMART" id="SM00100">
    <property type="entry name" value="cNMP"/>
    <property type="match status" value="1"/>
</dbReference>
<sequence length="213" mass="22782">MVLSEDAWKHLVSLGGMRRHEAGTTLLLQGDPPAFVLALVSGRVKVVQASADGDSLVLAVRGPGEILGDYSVLGDTPRSATVIAVDRCETRSVPADRFLAFVRAHGLEAQLFRHAIGRILEGETWRAEMATLPAGPRLASTLIRFSTPGHAVRADVELDQTELGRATGLARSTVAAELSRLRDLGLITTGRRRVTITDPAGLRTLAGSGRRYV</sequence>
<dbReference type="InterPro" id="IPR018490">
    <property type="entry name" value="cNMP-bd_dom_sf"/>
</dbReference>
<organism evidence="6 7">
    <name type="scientific">Actinomadura viridis</name>
    <dbReference type="NCBI Taxonomy" id="58110"/>
    <lineage>
        <taxon>Bacteria</taxon>
        <taxon>Bacillati</taxon>
        <taxon>Actinomycetota</taxon>
        <taxon>Actinomycetes</taxon>
        <taxon>Streptosporangiales</taxon>
        <taxon>Thermomonosporaceae</taxon>
        <taxon>Actinomadura</taxon>
    </lineage>
</organism>
<dbReference type="InterPro" id="IPR036390">
    <property type="entry name" value="WH_DNA-bd_sf"/>
</dbReference>
<proteinExistence type="predicted"/>
<dbReference type="Gene3D" id="2.60.120.10">
    <property type="entry name" value="Jelly Rolls"/>
    <property type="match status" value="1"/>
</dbReference>
<dbReference type="EMBL" id="JADOUA010000001">
    <property type="protein sequence ID" value="MBG6092859.1"/>
    <property type="molecule type" value="Genomic_DNA"/>
</dbReference>
<dbReference type="AlphaFoldDB" id="A0A931DQD5"/>
<dbReference type="GO" id="GO:0003700">
    <property type="term" value="F:DNA-binding transcription factor activity"/>
    <property type="evidence" value="ECO:0007669"/>
    <property type="project" value="TreeGrafter"/>
</dbReference>
<dbReference type="InterPro" id="IPR012318">
    <property type="entry name" value="HTH_CRP"/>
</dbReference>
<dbReference type="Pfam" id="PF13545">
    <property type="entry name" value="HTH_Crp_2"/>
    <property type="match status" value="1"/>
</dbReference>
<reference evidence="6" key="1">
    <citation type="submission" date="2020-11" db="EMBL/GenBank/DDBJ databases">
        <title>Sequencing the genomes of 1000 actinobacteria strains.</title>
        <authorList>
            <person name="Klenk H.-P."/>
        </authorList>
    </citation>
    <scope>NUCLEOTIDE SEQUENCE</scope>
    <source>
        <strain evidence="6">DSM 43175</strain>
    </source>
</reference>
<keyword evidence="3" id="KW-0804">Transcription</keyword>
<dbReference type="InterPro" id="IPR000595">
    <property type="entry name" value="cNMP-bd_dom"/>
</dbReference>
<dbReference type="CDD" id="cd00038">
    <property type="entry name" value="CAP_ED"/>
    <property type="match status" value="1"/>
</dbReference>
<dbReference type="SUPFAM" id="SSF46785">
    <property type="entry name" value="Winged helix' DNA-binding domain"/>
    <property type="match status" value="1"/>
</dbReference>
<keyword evidence="2" id="KW-0238">DNA-binding</keyword>
<evidence type="ECO:0000256" key="2">
    <source>
        <dbReference type="ARBA" id="ARBA00023125"/>
    </source>
</evidence>
<feature type="domain" description="Cyclic nucleotide-binding" evidence="4">
    <location>
        <begin position="1"/>
        <end position="98"/>
    </location>
</feature>
<dbReference type="PANTHER" id="PTHR24567:SF68">
    <property type="entry name" value="DNA-BINDING TRANSCRIPTIONAL DUAL REGULATOR CRP"/>
    <property type="match status" value="1"/>
</dbReference>
<dbReference type="InterPro" id="IPR014710">
    <property type="entry name" value="RmlC-like_jellyroll"/>
</dbReference>
<keyword evidence="1" id="KW-0805">Transcription regulation</keyword>
<evidence type="ECO:0000313" key="7">
    <source>
        <dbReference type="Proteomes" id="UP000614047"/>
    </source>
</evidence>
<comment type="caution">
    <text evidence="6">The sequence shown here is derived from an EMBL/GenBank/DDBJ whole genome shotgun (WGS) entry which is preliminary data.</text>
</comment>
<evidence type="ECO:0000259" key="4">
    <source>
        <dbReference type="PROSITE" id="PS50042"/>
    </source>
</evidence>
<protein>
    <submittedName>
        <fullName evidence="6">CRP-like cAMP-binding protein</fullName>
    </submittedName>
</protein>
<dbReference type="PANTHER" id="PTHR24567">
    <property type="entry name" value="CRP FAMILY TRANSCRIPTIONAL REGULATORY PROTEIN"/>
    <property type="match status" value="1"/>
</dbReference>
<feature type="domain" description="HTH crp-type" evidence="5">
    <location>
        <begin position="132"/>
        <end position="200"/>
    </location>
</feature>
<gene>
    <name evidence="6" type="ORF">IW256_006972</name>
</gene>
<name>A0A931DQD5_9ACTN</name>
<accession>A0A931DQD5</accession>